<evidence type="ECO:0000259" key="2">
    <source>
        <dbReference type="PROSITE" id="PS50093"/>
    </source>
</evidence>
<evidence type="ECO:0000313" key="3">
    <source>
        <dbReference type="EMBL" id="PZF74020.1"/>
    </source>
</evidence>
<feature type="signal peptide" evidence="1">
    <location>
        <begin position="1"/>
        <end position="23"/>
    </location>
</feature>
<gene>
    <name evidence="3" type="ORF">DN068_04805</name>
</gene>
<comment type="caution">
    <text evidence="3">The sequence shown here is derived from an EMBL/GenBank/DDBJ whole genome shotgun (WGS) entry which is preliminary data.</text>
</comment>
<dbReference type="EMBL" id="QKTW01000007">
    <property type="protein sequence ID" value="PZF74020.1"/>
    <property type="molecule type" value="Genomic_DNA"/>
</dbReference>
<dbReference type="OrthoDB" id="9765926at2"/>
<dbReference type="Proteomes" id="UP000248745">
    <property type="component" value="Unassembled WGS sequence"/>
</dbReference>
<dbReference type="SMART" id="SM00089">
    <property type="entry name" value="PKD"/>
    <property type="match status" value="1"/>
</dbReference>
<dbReference type="PROSITE" id="PS50093">
    <property type="entry name" value="PKD"/>
    <property type="match status" value="1"/>
</dbReference>
<dbReference type="NCBIfam" id="TIGR04131">
    <property type="entry name" value="Bac_Flav_CTERM"/>
    <property type="match status" value="1"/>
</dbReference>
<dbReference type="InterPro" id="IPR022409">
    <property type="entry name" value="PKD/Chitinase_dom"/>
</dbReference>
<evidence type="ECO:0000313" key="4">
    <source>
        <dbReference type="Proteomes" id="UP000248745"/>
    </source>
</evidence>
<sequence length="437" mass="47539">MLRSCCYLILCSSLLTISWATRAQTIQDANGAPLKTKWCDVDSSYLIVGTPSGGTFSGCGVFQQNGNWYFNPATATTGITVFPTQCSLIYTTASGSVSQNMLVYKPVVPDVGPDQITCNKDTFSLSVKTLYAGAYNYDWTPSAGLFSPTAQTTKGSITTTTTYIVSAQDVSSGCMGFDTVTIVNRQPNLQMVTATDTVCARRPLQLLAVNPESGASYTWQFEMGATATGTNVTHTYEAAGNYTIVLQAQNEYCSGSISKSITVQDFKLKLTASDPGFDRGTSVTLQANASVPFNVSGWSPVNFFPSQHAKQQTIFPDTSHIFTVIAQSEFGCIDTANLFVPVNPVVFVPSAFSPNGDGMNDLFHFKKWGEPVLIEYFAVYNRWGQCMWKQQGGEAEFGWDGNFNGKPAPVDTYYYILKLATNYAHAIEQKGDVSLIR</sequence>
<accession>A0A2W2ANS6</accession>
<feature type="domain" description="PKD" evidence="2">
    <location>
        <begin position="210"/>
        <end position="264"/>
    </location>
</feature>
<dbReference type="AlphaFoldDB" id="A0A2W2ANS6"/>
<dbReference type="Pfam" id="PF13585">
    <property type="entry name" value="CHU_C"/>
    <property type="match status" value="1"/>
</dbReference>
<evidence type="ECO:0000256" key="1">
    <source>
        <dbReference type="SAM" id="SignalP"/>
    </source>
</evidence>
<reference evidence="3 4" key="1">
    <citation type="submission" date="2018-06" db="EMBL/GenBank/DDBJ databases">
        <title>Mucibacter soli gen. nov., sp. nov., a new member of the family Chitinophagaceae producing mucin.</title>
        <authorList>
            <person name="Kim M.-K."/>
            <person name="Park S."/>
            <person name="Kim T.-S."/>
            <person name="Joung Y."/>
            <person name="Han J.-H."/>
            <person name="Kim S.B."/>
        </authorList>
    </citation>
    <scope>NUCLEOTIDE SEQUENCE [LARGE SCALE GENOMIC DNA]</scope>
    <source>
        <strain evidence="3 4">R1-15</strain>
    </source>
</reference>
<dbReference type="InterPro" id="IPR035986">
    <property type="entry name" value="PKD_dom_sf"/>
</dbReference>
<proteinExistence type="predicted"/>
<dbReference type="Pfam" id="PF18911">
    <property type="entry name" value="PKD_4"/>
    <property type="match status" value="1"/>
</dbReference>
<dbReference type="Gene3D" id="2.60.40.10">
    <property type="entry name" value="Immunoglobulins"/>
    <property type="match status" value="1"/>
</dbReference>
<dbReference type="CDD" id="cd00146">
    <property type="entry name" value="PKD"/>
    <property type="match status" value="1"/>
</dbReference>
<dbReference type="InterPro" id="IPR000601">
    <property type="entry name" value="PKD_dom"/>
</dbReference>
<name>A0A2W2ANS6_9BACT</name>
<feature type="chain" id="PRO_5016099704" description="PKD domain-containing protein" evidence="1">
    <location>
        <begin position="24"/>
        <end position="437"/>
    </location>
</feature>
<organism evidence="3 4">
    <name type="scientific">Taibaiella soli</name>
    <dbReference type="NCBI Taxonomy" id="1649169"/>
    <lineage>
        <taxon>Bacteria</taxon>
        <taxon>Pseudomonadati</taxon>
        <taxon>Bacteroidota</taxon>
        <taxon>Chitinophagia</taxon>
        <taxon>Chitinophagales</taxon>
        <taxon>Chitinophagaceae</taxon>
        <taxon>Taibaiella</taxon>
    </lineage>
</organism>
<keyword evidence="4" id="KW-1185">Reference proteome</keyword>
<dbReference type="InterPro" id="IPR013783">
    <property type="entry name" value="Ig-like_fold"/>
</dbReference>
<dbReference type="InterPro" id="IPR026341">
    <property type="entry name" value="T9SS_type_B"/>
</dbReference>
<keyword evidence="1" id="KW-0732">Signal</keyword>
<dbReference type="RefSeq" id="WP_110997761.1">
    <property type="nucleotide sequence ID" value="NZ_QKTW01000007.1"/>
</dbReference>
<protein>
    <recommendedName>
        <fullName evidence="2">PKD domain-containing protein</fullName>
    </recommendedName>
</protein>
<dbReference type="SUPFAM" id="SSF49299">
    <property type="entry name" value="PKD domain"/>
    <property type="match status" value="1"/>
</dbReference>